<dbReference type="Pfam" id="PF00188">
    <property type="entry name" value="CAP"/>
    <property type="match status" value="1"/>
</dbReference>
<evidence type="ECO:0000256" key="2">
    <source>
        <dbReference type="SAM" id="SignalP"/>
    </source>
</evidence>
<feature type="chain" id="PRO_5043519027" evidence="2">
    <location>
        <begin position="20"/>
        <end position="242"/>
    </location>
</feature>
<dbReference type="PANTHER" id="PTHR10334">
    <property type="entry name" value="CYSTEINE-RICH SECRETORY PROTEIN-RELATED"/>
    <property type="match status" value="1"/>
</dbReference>
<dbReference type="InterPro" id="IPR035940">
    <property type="entry name" value="CAP_sf"/>
</dbReference>
<dbReference type="InterPro" id="IPR001283">
    <property type="entry name" value="CRISP-related"/>
</dbReference>
<dbReference type="SMART" id="SM00198">
    <property type="entry name" value="SCP"/>
    <property type="match status" value="1"/>
</dbReference>
<dbReference type="InterPro" id="IPR014044">
    <property type="entry name" value="CAP_dom"/>
</dbReference>
<protein>
    <submittedName>
        <fullName evidence="4">CAP domain-containing protein</fullName>
    </submittedName>
</protein>
<organism evidence="4 5">
    <name type="scientific">Cladorrhinum samala</name>
    <dbReference type="NCBI Taxonomy" id="585594"/>
    <lineage>
        <taxon>Eukaryota</taxon>
        <taxon>Fungi</taxon>
        <taxon>Dikarya</taxon>
        <taxon>Ascomycota</taxon>
        <taxon>Pezizomycotina</taxon>
        <taxon>Sordariomycetes</taxon>
        <taxon>Sordariomycetidae</taxon>
        <taxon>Sordariales</taxon>
        <taxon>Podosporaceae</taxon>
        <taxon>Cladorrhinum</taxon>
    </lineage>
</organism>
<dbReference type="Proteomes" id="UP001321749">
    <property type="component" value="Unassembled WGS sequence"/>
</dbReference>
<dbReference type="InterPro" id="IPR018244">
    <property type="entry name" value="Allrgn_V5/Tpx1_CS"/>
</dbReference>
<evidence type="ECO:0000313" key="4">
    <source>
        <dbReference type="EMBL" id="KAK4463660.1"/>
    </source>
</evidence>
<dbReference type="EMBL" id="MU864957">
    <property type="protein sequence ID" value="KAK4463660.1"/>
    <property type="molecule type" value="Genomic_DNA"/>
</dbReference>
<dbReference type="PROSITE" id="PS01009">
    <property type="entry name" value="CRISP_1"/>
    <property type="match status" value="1"/>
</dbReference>
<sequence>MRILNAQYLLFLLSGLGSATPHHRDPTTVITTVTVTVRPGSEASPPASADQKPTTTLPVSARPEFTSSASFRSIVLNTTNTYRAQHDASPLVYNQSLAQFAEKVSTSCEMKHSGGPFGENLAIGCSDLDGCIELWGNERDEYNFGKGEFSKETGHFTQLVWKNTTAVGCAARFCGDGKRWYLVCEYWPRGNVKGQFLELVAKKVAGKVNVRSEASGVRDGVRRRPMVVWVMMGLVGFVVLMV</sequence>
<comment type="caution">
    <text evidence="4">The sequence shown here is derived from an EMBL/GenBank/DDBJ whole genome shotgun (WGS) entry which is preliminary data.</text>
</comment>
<proteinExistence type="predicted"/>
<keyword evidence="2" id="KW-0732">Signal</keyword>
<reference evidence="4" key="1">
    <citation type="journal article" date="2023" name="Mol. Phylogenet. Evol.">
        <title>Genome-scale phylogeny and comparative genomics of the fungal order Sordariales.</title>
        <authorList>
            <person name="Hensen N."/>
            <person name="Bonometti L."/>
            <person name="Westerberg I."/>
            <person name="Brannstrom I.O."/>
            <person name="Guillou S."/>
            <person name="Cros-Aarteil S."/>
            <person name="Calhoun S."/>
            <person name="Haridas S."/>
            <person name="Kuo A."/>
            <person name="Mondo S."/>
            <person name="Pangilinan J."/>
            <person name="Riley R."/>
            <person name="LaButti K."/>
            <person name="Andreopoulos B."/>
            <person name="Lipzen A."/>
            <person name="Chen C."/>
            <person name="Yan M."/>
            <person name="Daum C."/>
            <person name="Ng V."/>
            <person name="Clum A."/>
            <person name="Steindorff A."/>
            <person name="Ohm R.A."/>
            <person name="Martin F."/>
            <person name="Silar P."/>
            <person name="Natvig D.O."/>
            <person name="Lalanne C."/>
            <person name="Gautier V."/>
            <person name="Ament-Velasquez S.L."/>
            <person name="Kruys A."/>
            <person name="Hutchinson M.I."/>
            <person name="Powell A.J."/>
            <person name="Barry K."/>
            <person name="Miller A.N."/>
            <person name="Grigoriev I.V."/>
            <person name="Debuchy R."/>
            <person name="Gladieux P."/>
            <person name="Hiltunen Thoren M."/>
            <person name="Johannesson H."/>
        </authorList>
    </citation>
    <scope>NUCLEOTIDE SEQUENCE</scope>
    <source>
        <strain evidence="4">PSN324</strain>
    </source>
</reference>
<reference evidence="4" key="2">
    <citation type="submission" date="2023-06" db="EMBL/GenBank/DDBJ databases">
        <authorList>
            <consortium name="Lawrence Berkeley National Laboratory"/>
            <person name="Mondo S.J."/>
            <person name="Hensen N."/>
            <person name="Bonometti L."/>
            <person name="Westerberg I."/>
            <person name="Brannstrom I.O."/>
            <person name="Guillou S."/>
            <person name="Cros-Aarteil S."/>
            <person name="Calhoun S."/>
            <person name="Haridas S."/>
            <person name="Kuo A."/>
            <person name="Pangilinan J."/>
            <person name="Riley R."/>
            <person name="Labutti K."/>
            <person name="Andreopoulos B."/>
            <person name="Lipzen A."/>
            <person name="Chen C."/>
            <person name="Yanf M."/>
            <person name="Daum C."/>
            <person name="Ng V."/>
            <person name="Clum A."/>
            <person name="Steindorff A."/>
            <person name="Ohm R."/>
            <person name="Martin F."/>
            <person name="Silar P."/>
            <person name="Natvig D."/>
            <person name="Lalanne C."/>
            <person name="Gautier V."/>
            <person name="Ament-Velasquez S.L."/>
            <person name="Kruys A."/>
            <person name="Hutchinson M.I."/>
            <person name="Powell A.J."/>
            <person name="Barry K."/>
            <person name="Miller A.N."/>
            <person name="Grigoriev I.V."/>
            <person name="Debuchy R."/>
            <person name="Gladieux P."/>
            <person name="Thoren M.H."/>
            <person name="Johannesson H."/>
        </authorList>
    </citation>
    <scope>NUCLEOTIDE SEQUENCE</scope>
    <source>
        <strain evidence="4">PSN324</strain>
    </source>
</reference>
<accession>A0AAV9HS18</accession>
<evidence type="ECO:0000256" key="1">
    <source>
        <dbReference type="SAM" id="MobiDB-lite"/>
    </source>
</evidence>
<feature type="signal peptide" evidence="2">
    <location>
        <begin position="1"/>
        <end position="19"/>
    </location>
</feature>
<evidence type="ECO:0000313" key="5">
    <source>
        <dbReference type="Proteomes" id="UP001321749"/>
    </source>
</evidence>
<feature type="region of interest" description="Disordered" evidence="1">
    <location>
        <begin position="39"/>
        <end position="58"/>
    </location>
</feature>
<feature type="domain" description="SCP" evidence="3">
    <location>
        <begin position="70"/>
        <end position="194"/>
    </location>
</feature>
<dbReference type="SUPFAM" id="SSF55797">
    <property type="entry name" value="PR-1-like"/>
    <property type="match status" value="1"/>
</dbReference>
<name>A0AAV9HS18_9PEZI</name>
<evidence type="ECO:0000259" key="3">
    <source>
        <dbReference type="SMART" id="SM00198"/>
    </source>
</evidence>
<dbReference type="PRINTS" id="PR00837">
    <property type="entry name" value="V5TPXLIKE"/>
</dbReference>
<dbReference type="Gene3D" id="3.40.33.10">
    <property type="entry name" value="CAP"/>
    <property type="match status" value="1"/>
</dbReference>
<gene>
    <name evidence="4" type="ORF">QBC42DRAFT_265321</name>
</gene>
<dbReference type="AlphaFoldDB" id="A0AAV9HS18"/>
<dbReference type="GO" id="GO:0005576">
    <property type="term" value="C:extracellular region"/>
    <property type="evidence" value="ECO:0007669"/>
    <property type="project" value="InterPro"/>
</dbReference>
<keyword evidence="5" id="KW-1185">Reference proteome</keyword>